<evidence type="ECO:0000313" key="2">
    <source>
        <dbReference type="EMBL" id="RDU73564.1"/>
    </source>
</evidence>
<dbReference type="OrthoDB" id="5372783at2"/>
<organism evidence="2 3">
    <name type="scientific">Helicobacter anseris</name>
    <dbReference type="NCBI Taxonomy" id="375926"/>
    <lineage>
        <taxon>Bacteria</taxon>
        <taxon>Pseudomonadati</taxon>
        <taxon>Campylobacterota</taxon>
        <taxon>Epsilonproteobacteria</taxon>
        <taxon>Campylobacterales</taxon>
        <taxon>Helicobacteraceae</taxon>
        <taxon>Helicobacter</taxon>
    </lineage>
</organism>
<accession>A0A3D8J9M1</accession>
<evidence type="ECO:0000313" key="3">
    <source>
        <dbReference type="Proteomes" id="UP000256695"/>
    </source>
</evidence>
<keyword evidence="1" id="KW-1133">Transmembrane helix</keyword>
<evidence type="ECO:0000256" key="1">
    <source>
        <dbReference type="SAM" id="Phobius"/>
    </source>
</evidence>
<comment type="caution">
    <text evidence="2">The sequence shown here is derived from an EMBL/GenBank/DDBJ whole genome shotgun (WGS) entry which is preliminary data.</text>
</comment>
<proteinExistence type="predicted"/>
<keyword evidence="1" id="KW-0472">Membrane</keyword>
<keyword evidence="3" id="KW-1185">Reference proteome</keyword>
<evidence type="ECO:0008006" key="4">
    <source>
        <dbReference type="Google" id="ProtNLM"/>
    </source>
</evidence>
<dbReference type="Proteomes" id="UP000256695">
    <property type="component" value="Unassembled WGS sequence"/>
</dbReference>
<keyword evidence="1" id="KW-0812">Transmembrane</keyword>
<sequence length="177" mass="20754">MKYSFTAVQPKRIFSKIVKIWWFYIFLSVFLIGAFSINLKIQTEQSTKNSKDMVQKQDFYYQQIQKVQSNQKRLEYELLVIKDDITDNMLVKDAIDNLLNLIPDQITISLIEIKDQSLVIKGNTPSKEVFRYLLQDPLKAIFGESKVSFFMLSNGGYEFVSESHTEQSFIRNIQEVE</sequence>
<dbReference type="EMBL" id="NXLX01000009">
    <property type="protein sequence ID" value="RDU73564.1"/>
    <property type="molecule type" value="Genomic_DNA"/>
</dbReference>
<reference evidence="2 3" key="1">
    <citation type="submission" date="2018-04" db="EMBL/GenBank/DDBJ databases">
        <title>Novel Campyloabacter and Helicobacter Species and Strains.</title>
        <authorList>
            <person name="Mannion A.J."/>
            <person name="Shen Z."/>
            <person name="Fox J.G."/>
        </authorList>
    </citation>
    <scope>NUCLEOTIDE SEQUENCE [LARGE SCALE GENOMIC DNA]</scope>
    <source>
        <strain evidence="2 3">MIT 04-9362</strain>
    </source>
</reference>
<dbReference type="AlphaFoldDB" id="A0A3D8J9M1"/>
<protein>
    <recommendedName>
        <fullName evidence="4">Pilus assembly protein PilN</fullName>
    </recommendedName>
</protein>
<name>A0A3D8J9M1_9HELI</name>
<gene>
    <name evidence="2" type="ORF">CQA57_04470</name>
</gene>
<feature type="transmembrane region" description="Helical" evidence="1">
    <location>
        <begin position="21"/>
        <end position="39"/>
    </location>
</feature>
<dbReference type="RefSeq" id="WP_115579036.1">
    <property type="nucleotide sequence ID" value="NZ_NXLX01000009.1"/>
</dbReference>